<proteinExistence type="predicted"/>
<feature type="DNA-binding region" description="H-T-H motif" evidence="4">
    <location>
        <begin position="28"/>
        <end position="47"/>
    </location>
</feature>
<reference evidence="6 7" key="1">
    <citation type="submission" date="2018-10" db="EMBL/GenBank/DDBJ databases">
        <title>Draft genome of Cortibacter populi DSM10536.</title>
        <authorList>
            <person name="Bernier A.-M."/>
            <person name="Bernard K."/>
        </authorList>
    </citation>
    <scope>NUCLEOTIDE SEQUENCE [LARGE SCALE GENOMIC DNA]</scope>
    <source>
        <strain evidence="6 7">DSM 105136</strain>
    </source>
</reference>
<dbReference type="PANTHER" id="PTHR30055">
    <property type="entry name" value="HTH-TYPE TRANSCRIPTIONAL REGULATOR RUTR"/>
    <property type="match status" value="1"/>
</dbReference>
<keyword evidence="7" id="KW-1185">Reference proteome</keyword>
<dbReference type="InterPro" id="IPR036271">
    <property type="entry name" value="Tet_transcr_reg_TetR-rel_C_sf"/>
</dbReference>
<dbReference type="SUPFAM" id="SSF46689">
    <property type="entry name" value="Homeodomain-like"/>
    <property type="match status" value="1"/>
</dbReference>
<dbReference type="OrthoDB" id="6860332at2"/>
<keyword evidence="2 4" id="KW-0238">DNA-binding</keyword>
<dbReference type="InterPro" id="IPR049445">
    <property type="entry name" value="TetR_SbtR-like_C"/>
</dbReference>
<dbReference type="EMBL" id="RDQO01000002">
    <property type="protein sequence ID" value="RMX06817.1"/>
    <property type="molecule type" value="Genomic_DNA"/>
</dbReference>
<evidence type="ECO:0000256" key="2">
    <source>
        <dbReference type="ARBA" id="ARBA00023125"/>
    </source>
</evidence>
<dbReference type="Pfam" id="PF21597">
    <property type="entry name" value="TetR_C_43"/>
    <property type="match status" value="1"/>
</dbReference>
<evidence type="ECO:0000256" key="3">
    <source>
        <dbReference type="ARBA" id="ARBA00023163"/>
    </source>
</evidence>
<evidence type="ECO:0000313" key="7">
    <source>
        <dbReference type="Proteomes" id="UP000278006"/>
    </source>
</evidence>
<evidence type="ECO:0000313" key="6">
    <source>
        <dbReference type="EMBL" id="RMX06817.1"/>
    </source>
</evidence>
<evidence type="ECO:0000259" key="5">
    <source>
        <dbReference type="PROSITE" id="PS50977"/>
    </source>
</evidence>
<dbReference type="SUPFAM" id="SSF48498">
    <property type="entry name" value="Tetracyclin repressor-like, C-terminal domain"/>
    <property type="match status" value="1"/>
</dbReference>
<dbReference type="AlphaFoldDB" id="A0A3M6QUX3"/>
<keyword evidence="3" id="KW-0804">Transcription</keyword>
<feature type="domain" description="HTH tetR-type" evidence="5">
    <location>
        <begin position="6"/>
        <end position="65"/>
    </location>
</feature>
<dbReference type="InterPro" id="IPR009057">
    <property type="entry name" value="Homeodomain-like_sf"/>
</dbReference>
<organism evidence="6 7">
    <name type="scientific">Corticibacter populi</name>
    <dbReference type="NCBI Taxonomy" id="1550736"/>
    <lineage>
        <taxon>Bacteria</taxon>
        <taxon>Pseudomonadati</taxon>
        <taxon>Pseudomonadota</taxon>
        <taxon>Betaproteobacteria</taxon>
        <taxon>Burkholderiales</taxon>
        <taxon>Comamonadaceae</taxon>
        <taxon>Corticibacter</taxon>
    </lineage>
</organism>
<name>A0A3M6QUX3_9BURK</name>
<evidence type="ECO:0000256" key="1">
    <source>
        <dbReference type="ARBA" id="ARBA00023015"/>
    </source>
</evidence>
<dbReference type="PANTHER" id="PTHR30055:SF234">
    <property type="entry name" value="HTH-TYPE TRANSCRIPTIONAL REGULATOR BETI"/>
    <property type="match status" value="1"/>
</dbReference>
<dbReference type="GO" id="GO:0000976">
    <property type="term" value="F:transcription cis-regulatory region binding"/>
    <property type="evidence" value="ECO:0007669"/>
    <property type="project" value="TreeGrafter"/>
</dbReference>
<evidence type="ECO:0000256" key="4">
    <source>
        <dbReference type="PROSITE-ProRule" id="PRU00335"/>
    </source>
</evidence>
<dbReference type="Gene3D" id="1.10.357.10">
    <property type="entry name" value="Tetracycline Repressor, domain 2"/>
    <property type="match status" value="1"/>
</dbReference>
<protein>
    <submittedName>
        <fullName evidence="6">TetR/AcrR family transcriptional regulator</fullName>
    </submittedName>
</protein>
<dbReference type="Proteomes" id="UP000278006">
    <property type="component" value="Unassembled WGS sequence"/>
</dbReference>
<keyword evidence="1" id="KW-0805">Transcription regulation</keyword>
<accession>A0A3M6QUX3</accession>
<gene>
    <name evidence="6" type="ORF">D8I35_09995</name>
</gene>
<comment type="caution">
    <text evidence="6">The sequence shown here is derived from an EMBL/GenBank/DDBJ whole genome shotgun (WGS) entry which is preliminary data.</text>
</comment>
<dbReference type="PROSITE" id="PS50977">
    <property type="entry name" value="HTH_TETR_2"/>
    <property type="match status" value="1"/>
</dbReference>
<dbReference type="InterPro" id="IPR001647">
    <property type="entry name" value="HTH_TetR"/>
</dbReference>
<dbReference type="InterPro" id="IPR050109">
    <property type="entry name" value="HTH-type_TetR-like_transc_reg"/>
</dbReference>
<sequence length="181" mass="20397">MRLDARRNRERVLLAAREVFAEKQHDASMDDVARRAGVGIGTLFRNFPKRIDLVRALYEEDLQQLGPLAAELAITHKPWEGLVEWLQAFVAFSQANRAIICELSQPSERDPEFDRRAREQIDDAVGNVLDRALAARAVDPDLTPGDLVQLIGGIVLSIAADETRNDYLLNLMLRGIRTPRE</sequence>
<dbReference type="GO" id="GO:0003700">
    <property type="term" value="F:DNA-binding transcription factor activity"/>
    <property type="evidence" value="ECO:0007669"/>
    <property type="project" value="TreeGrafter"/>
</dbReference>
<dbReference type="Pfam" id="PF00440">
    <property type="entry name" value="TetR_N"/>
    <property type="match status" value="1"/>
</dbReference>